<dbReference type="Proteomes" id="UP000245974">
    <property type="component" value="Unassembled WGS sequence"/>
</dbReference>
<name>A0A2U3MXX6_9GAMM</name>
<dbReference type="Pfam" id="PF20552">
    <property type="entry name" value="HTH_62"/>
    <property type="match status" value="1"/>
</dbReference>
<evidence type="ECO:0000313" key="2">
    <source>
        <dbReference type="EMBL" id="SPL70159.1"/>
    </source>
</evidence>
<proteinExistence type="predicted"/>
<evidence type="ECO:0000259" key="1">
    <source>
        <dbReference type="Pfam" id="PF20552"/>
    </source>
</evidence>
<accession>A0A2U3MXX6</accession>
<dbReference type="RefSeq" id="WP_121973657.1">
    <property type="nucleotide sequence ID" value="NZ_OOGT01000044.1"/>
</dbReference>
<evidence type="ECO:0000313" key="3">
    <source>
        <dbReference type="Proteomes" id="UP000245974"/>
    </source>
</evidence>
<keyword evidence="3" id="KW-1185">Reference proteome</keyword>
<gene>
    <name evidence="2" type="ORF">KPC_1337</name>
</gene>
<dbReference type="InterPro" id="IPR046789">
    <property type="entry name" value="HTH_62"/>
</dbReference>
<dbReference type="AlphaFoldDB" id="A0A2U3MXX6"/>
<reference evidence="3" key="1">
    <citation type="submission" date="2018-03" db="EMBL/GenBank/DDBJ databases">
        <authorList>
            <person name="Blom J."/>
        </authorList>
    </citation>
    <scope>NUCLEOTIDE SEQUENCE [LARGE SCALE GENOMIC DNA]</scope>
    <source>
        <strain evidence="3">KPC-SM-21</strain>
    </source>
</reference>
<protein>
    <recommendedName>
        <fullName evidence="1">Recombinase-like domain-containing protein</fullName>
    </recommendedName>
</protein>
<dbReference type="EMBL" id="OOGT01000044">
    <property type="protein sequence ID" value="SPL70159.1"/>
    <property type="molecule type" value="Genomic_DNA"/>
</dbReference>
<dbReference type="InParanoid" id="A0A2U3MXX6"/>
<feature type="domain" description="Recombinase-like" evidence="1">
    <location>
        <begin position="16"/>
        <end position="99"/>
    </location>
</feature>
<organism evidence="2 3">
    <name type="scientific">Acinetobacter stercoris</name>
    <dbReference type="NCBI Taxonomy" id="2126983"/>
    <lineage>
        <taxon>Bacteria</taxon>
        <taxon>Pseudomonadati</taxon>
        <taxon>Pseudomonadota</taxon>
        <taxon>Gammaproteobacteria</taxon>
        <taxon>Moraxellales</taxon>
        <taxon>Moraxellaceae</taxon>
        <taxon>Acinetobacter</taxon>
    </lineage>
</organism>
<dbReference type="OrthoDB" id="6909982at2"/>
<sequence>MKDFNEKLESWINSQPPRQAGINNIQVPGNPELLIWQTRYKAPTIYEQDFIDNLITAFASDKSELTDLVNALNEQGFSNEAGIAWTEASFIEEIQRLGY</sequence>